<feature type="chain" id="PRO_5041389374" description="Peptidase M13 C-terminal domain-containing protein" evidence="1">
    <location>
        <begin position="20"/>
        <end position="851"/>
    </location>
</feature>
<comment type="caution">
    <text evidence="2">The sequence shown here is derived from an EMBL/GenBank/DDBJ whole genome shotgun (WGS) entry which is preliminary data.</text>
</comment>
<name>A0AA39M4C6_9BILA</name>
<keyword evidence="3" id="KW-1185">Reference proteome</keyword>
<evidence type="ECO:0000256" key="1">
    <source>
        <dbReference type="SAM" id="SignalP"/>
    </source>
</evidence>
<gene>
    <name evidence="2" type="ORF">QR680_014537</name>
</gene>
<sequence>MFCRTAVLLVLLHLLCVHTFSITHKFSSSVHPCDDFETFVCNEAENVRLGSPLHEQRHGFYDKIKEAFVNDDDVIINEIKKIYAGPDVTFDVTFPYDLSSDTRSAILTFHNEANNSTTTIATCKMKDYLNLLLIKYISENELFTARRKVQLYTAYNEALAEFLSVLEKTTALQPAVKAEYKNLFETKRLVLSFQDPLTNVNLIKANINQIQSGFFELKSKSTPCKESDKDCQTQQIVSLLQKAYNESVDNNKLQMKFKSFSIDPLQEKIDEPDEGNGPYSNAFFVPPSGLFDLTENVPFGIRFANTQSVFLEKFFVELMYFIFTKNGRRQHYMSAVDLKCKDDRGIENMYIGLLSSMRSTAKMLAKTNDLSNTGPFTNLQWYYIAVQAQICNDAHSRMDRFGLSDIRVMLSRAAPLLVLLHLLCVYTFPFTHKFSSSVHPCDDFETFVCNEAENDRLGSPFYELRHGYYDMLSDALIEEDDVIIREFKKVLNVSLEVSIIFTAREPIANLKLTYHDKSSNSKGEIDATKIRDYSNLLHLKHILENGMINENRMAKQKRIYDEAKEKFLSIIQNTTVLQPAAKAEFLKGFEKKRLIIGPQQSALDLDLIKATIAKIQTNFFEMITNTTLRKECDQQCIIEHYYHLLQVAYNDTMDGSPLQVKYPDHLLYGTDEYFEVNPMQRMVIILQEGSDIYANSFYVPPSGIYEEIDDIPYGLKQTSLPAVFLDAFFTDLIGFIIRNHMDYYERLPGYKCLEEEGVSDHVKHGVASLREEVKMIDTTPPEKFLNNPFNDVQWYLIFAQSHFCEDDASPTSRKIGTRSYFFKQNPTFQKAFGCKPGHKLYTAEKDMCMLY</sequence>
<evidence type="ECO:0000313" key="2">
    <source>
        <dbReference type="EMBL" id="KAK0420140.1"/>
    </source>
</evidence>
<reference evidence="2" key="1">
    <citation type="submission" date="2023-06" db="EMBL/GenBank/DDBJ databases">
        <title>Genomic analysis of the entomopathogenic nematode Steinernema hermaphroditum.</title>
        <authorList>
            <person name="Schwarz E.M."/>
            <person name="Heppert J.K."/>
            <person name="Baniya A."/>
            <person name="Schwartz H.T."/>
            <person name="Tan C.-H."/>
            <person name="Antoshechkin I."/>
            <person name="Sternberg P.W."/>
            <person name="Goodrich-Blair H."/>
            <person name="Dillman A.R."/>
        </authorList>
    </citation>
    <scope>NUCLEOTIDE SEQUENCE</scope>
    <source>
        <strain evidence="2">PS9179</strain>
        <tissue evidence="2">Whole animal</tissue>
    </source>
</reference>
<organism evidence="2 3">
    <name type="scientific">Steinernema hermaphroditum</name>
    <dbReference type="NCBI Taxonomy" id="289476"/>
    <lineage>
        <taxon>Eukaryota</taxon>
        <taxon>Metazoa</taxon>
        <taxon>Ecdysozoa</taxon>
        <taxon>Nematoda</taxon>
        <taxon>Chromadorea</taxon>
        <taxon>Rhabditida</taxon>
        <taxon>Tylenchina</taxon>
        <taxon>Panagrolaimomorpha</taxon>
        <taxon>Strongyloidoidea</taxon>
        <taxon>Steinernematidae</taxon>
        <taxon>Steinernema</taxon>
    </lineage>
</organism>
<accession>A0AA39M4C6</accession>
<dbReference type="EMBL" id="JAUCMV010000002">
    <property type="protein sequence ID" value="KAK0420140.1"/>
    <property type="molecule type" value="Genomic_DNA"/>
</dbReference>
<feature type="signal peptide" evidence="1">
    <location>
        <begin position="1"/>
        <end position="19"/>
    </location>
</feature>
<dbReference type="AlphaFoldDB" id="A0AA39M4C6"/>
<keyword evidence="1" id="KW-0732">Signal</keyword>
<protein>
    <recommendedName>
        <fullName evidence="4">Peptidase M13 C-terminal domain-containing protein</fullName>
    </recommendedName>
</protein>
<dbReference type="Proteomes" id="UP001175271">
    <property type="component" value="Unassembled WGS sequence"/>
</dbReference>
<evidence type="ECO:0008006" key="4">
    <source>
        <dbReference type="Google" id="ProtNLM"/>
    </source>
</evidence>
<evidence type="ECO:0000313" key="3">
    <source>
        <dbReference type="Proteomes" id="UP001175271"/>
    </source>
</evidence>
<proteinExistence type="predicted"/>